<feature type="compositionally biased region" description="Low complexity" evidence="1">
    <location>
        <begin position="65"/>
        <end position="76"/>
    </location>
</feature>
<feature type="region of interest" description="Disordered" evidence="1">
    <location>
        <begin position="44"/>
        <end position="94"/>
    </location>
</feature>
<evidence type="ECO:0000313" key="2">
    <source>
        <dbReference type="EMBL" id="GLC52761.1"/>
    </source>
</evidence>
<dbReference type="Proteomes" id="UP001165080">
    <property type="component" value="Unassembled WGS sequence"/>
</dbReference>
<evidence type="ECO:0000256" key="1">
    <source>
        <dbReference type="SAM" id="MobiDB-lite"/>
    </source>
</evidence>
<dbReference type="OrthoDB" id="10321491at2759"/>
<dbReference type="EMBL" id="BRXU01000006">
    <property type="protein sequence ID" value="GLC52761.1"/>
    <property type="molecule type" value="Genomic_DNA"/>
</dbReference>
<organism evidence="2 3">
    <name type="scientific">Pleodorina starrii</name>
    <dbReference type="NCBI Taxonomy" id="330485"/>
    <lineage>
        <taxon>Eukaryota</taxon>
        <taxon>Viridiplantae</taxon>
        <taxon>Chlorophyta</taxon>
        <taxon>core chlorophytes</taxon>
        <taxon>Chlorophyceae</taxon>
        <taxon>CS clade</taxon>
        <taxon>Chlamydomonadales</taxon>
        <taxon>Volvocaceae</taxon>
        <taxon>Pleodorina</taxon>
    </lineage>
</organism>
<reference evidence="2 3" key="1">
    <citation type="journal article" date="2023" name="Commun. Biol.">
        <title>Reorganization of the ancestral sex-determining regions during the evolution of trioecy in Pleodorina starrii.</title>
        <authorList>
            <person name="Takahashi K."/>
            <person name="Suzuki S."/>
            <person name="Kawai-Toyooka H."/>
            <person name="Yamamoto K."/>
            <person name="Hamaji T."/>
            <person name="Ootsuki R."/>
            <person name="Yamaguchi H."/>
            <person name="Kawachi M."/>
            <person name="Higashiyama T."/>
            <person name="Nozaki H."/>
        </authorList>
    </citation>
    <scope>NUCLEOTIDE SEQUENCE [LARGE SCALE GENOMIC DNA]</scope>
    <source>
        <strain evidence="2 3">NIES-4479</strain>
    </source>
</reference>
<accession>A0A9W6BJV9</accession>
<keyword evidence="3" id="KW-1185">Reference proteome</keyword>
<protein>
    <submittedName>
        <fullName evidence="2">Uncharacterized protein</fullName>
    </submittedName>
</protein>
<name>A0A9W6BJV9_9CHLO</name>
<evidence type="ECO:0000313" key="3">
    <source>
        <dbReference type="Proteomes" id="UP001165080"/>
    </source>
</evidence>
<gene>
    <name evidence="2" type="primary">PLEST011231</name>
    <name evidence="2" type="ORF">PLESTB_000665300</name>
</gene>
<proteinExistence type="predicted"/>
<feature type="region of interest" description="Disordered" evidence="1">
    <location>
        <begin position="1"/>
        <end position="23"/>
    </location>
</feature>
<dbReference type="AlphaFoldDB" id="A0A9W6BJV9"/>
<comment type="caution">
    <text evidence="2">The sequence shown here is derived from an EMBL/GenBank/DDBJ whole genome shotgun (WGS) entry which is preliminary data.</text>
</comment>
<sequence length="94" mass="10195">MTTEAEIKLIPVHNNVPPRKSPPRLVVPCSEPVVGDDYLFSPGVETPGHRLAGKGFQDGAPGPKQQQLQQQQQQQLVADSPRPPPGCLPCLKPR</sequence>